<dbReference type="SUPFAM" id="SSF144292">
    <property type="entry name" value="occludin/ELL-like"/>
    <property type="match status" value="1"/>
</dbReference>
<dbReference type="EMBL" id="VXBG01007300">
    <property type="protein sequence ID" value="NXM98637.1"/>
    <property type="molecule type" value="Genomic_DNA"/>
</dbReference>
<dbReference type="AlphaFoldDB" id="A0A7L1FA83"/>
<accession>A0A7L1FA83</accession>
<name>A0A7L1FA83_SYLBO</name>
<organism evidence="3 4">
    <name type="scientific">Sylvia borin</name>
    <name type="common">Garden warbler</name>
    <dbReference type="NCBI Taxonomy" id="73324"/>
    <lineage>
        <taxon>Eukaryota</taxon>
        <taxon>Metazoa</taxon>
        <taxon>Chordata</taxon>
        <taxon>Craniata</taxon>
        <taxon>Vertebrata</taxon>
        <taxon>Euteleostomi</taxon>
        <taxon>Archelosauria</taxon>
        <taxon>Archosauria</taxon>
        <taxon>Dinosauria</taxon>
        <taxon>Saurischia</taxon>
        <taxon>Theropoda</taxon>
        <taxon>Coelurosauria</taxon>
        <taxon>Aves</taxon>
        <taxon>Neognathae</taxon>
        <taxon>Neoaves</taxon>
        <taxon>Telluraves</taxon>
        <taxon>Australaves</taxon>
        <taxon>Passeriformes</taxon>
        <taxon>Sylvioidea</taxon>
        <taxon>Sylviidae</taxon>
        <taxon>Sylviinae</taxon>
        <taxon>Sylvia</taxon>
    </lineage>
</organism>
<dbReference type="Proteomes" id="UP000538515">
    <property type="component" value="Unassembled WGS sequence"/>
</dbReference>
<evidence type="ECO:0000313" key="3">
    <source>
        <dbReference type="EMBL" id="NXM98637.1"/>
    </source>
</evidence>
<evidence type="ECO:0000256" key="1">
    <source>
        <dbReference type="PROSITE-ProRule" id="PRU01324"/>
    </source>
</evidence>
<feature type="non-terminal residue" evidence="3">
    <location>
        <position position="1"/>
    </location>
</feature>
<dbReference type="PROSITE" id="PS51980">
    <property type="entry name" value="OCEL"/>
    <property type="match status" value="1"/>
</dbReference>
<feature type="domain" description="OCEL" evidence="2">
    <location>
        <begin position="1"/>
        <end position="76"/>
    </location>
</feature>
<dbReference type="InterPro" id="IPR010844">
    <property type="entry name" value="Occludin_ELL"/>
</dbReference>
<evidence type="ECO:0000259" key="2">
    <source>
        <dbReference type="PROSITE" id="PS51980"/>
    </source>
</evidence>
<comment type="caution">
    <text evidence="3">The sequence shown here is derived from an EMBL/GenBank/DDBJ whole genome shotgun (WGS) entry which is preliminary data.</text>
</comment>
<protein>
    <submittedName>
        <fullName evidence="3">ELL2 factor</fullName>
    </submittedName>
</protein>
<feature type="non-terminal residue" evidence="3">
    <location>
        <position position="76"/>
    </location>
</feature>
<gene>
    <name evidence="3" type="primary">Ell2</name>
    <name evidence="3" type="ORF">SYLBOR_R15518</name>
</gene>
<proteinExistence type="inferred from homology"/>
<evidence type="ECO:0000313" key="4">
    <source>
        <dbReference type="Proteomes" id="UP000538515"/>
    </source>
</evidence>
<reference evidence="3 4" key="1">
    <citation type="submission" date="2019-09" db="EMBL/GenBank/DDBJ databases">
        <title>Bird 10,000 Genomes (B10K) Project - Family phase.</title>
        <authorList>
            <person name="Zhang G."/>
        </authorList>
    </citation>
    <scope>NUCLEOTIDE SEQUENCE [LARGE SCALE GENOMIC DNA]</scope>
    <source>
        <strain evidence="3">B10K-DU-002-19</strain>
        <tissue evidence="3">Muscle</tissue>
    </source>
</reference>
<dbReference type="Gene3D" id="6.10.140.340">
    <property type="match status" value="1"/>
</dbReference>
<sequence length="76" mass="9100">IRKYVAIFSLGQHQRYKDDFNAECEEHQNLHTQIDKMKKNFRQFHEKRKSQTAALKAYQVKKDKTMKAVLHHSSVL</sequence>
<keyword evidence="4" id="KW-1185">Reference proteome</keyword>
<comment type="similarity">
    <text evidence="1">Belongs to the ELL/occludin family.</text>
</comment>
<dbReference type="Pfam" id="PF07303">
    <property type="entry name" value="Occludin_ELL"/>
    <property type="match status" value="1"/>
</dbReference>